<feature type="binding site" evidence="17">
    <location>
        <position position="227"/>
    </location>
    <ligand>
        <name>substrate</name>
    </ligand>
</feature>
<feature type="compositionally biased region" description="Polar residues" evidence="18">
    <location>
        <begin position="500"/>
        <end position="515"/>
    </location>
</feature>
<feature type="domain" description="Glycosyl hydrolase family 13 catalytic" evidence="20">
    <location>
        <begin position="36"/>
        <end position="392"/>
    </location>
</feature>
<evidence type="ECO:0000256" key="14">
    <source>
        <dbReference type="PIRSR" id="PIRSR001024-2"/>
    </source>
</evidence>
<feature type="binding site" evidence="17">
    <location>
        <position position="367"/>
    </location>
    <ligand>
        <name>substrate</name>
    </ligand>
</feature>
<feature type="disulfide bond" evidence="16">
    <location>
        <begin position="263"/>
        <end position="306"/>
    </location>
</feature>
<feature type="site" description="Transition state stabilizer" evidence="14">
    <location>
        <position position="320"/>
    </location>
</feature>
<dbReference type="GO" id="GO:0016052">
    <property type="term" value="P:carbohydrate catabolic process"/>
    <property type="evidence" value="ECO:0007669"/>
    <property type="project" value="InterPro"/>
</dbReference>
<dbReference type="InterPro" id="IPR017853">
    <property type="entry name" value="GH"/>
</dbReference>
<keyword evidence="10" id="KW-0325">Glycoprotein</keyword>
<feature type="binding site" evidence="15">
    <location>
        <position position="233"/>
    </location>
    <ligand>
        <name>Ca(2+)</name>
        <dbReference type="ChEBI" id="CHEBI:29108"/>
        <label>1</label>
    </ligand>
</feature>
<comment type="cofactor">
    <cofactor evidence="2">
        <name>Ca(2+)</name>
        <dbReference type="ChEBI" id="CHEBI:29108"/>
    </cofactor>
</comment>
<dbReference type="InterPro" id="IPR013777">
    <property type="entry name" value="A-amylase-like"/>
</dbReference>
<name>A0A6A6D9F1_9PEZI</name>
<evidence type="ECO:0000256" key="13">
    <source>
        <dbReference type="PIRSR" id="PIRSR001024-1"/>
    </source>
</evidence>
<dbReference type="Gene3D" id="2.60.40.1180">
    <property type="entry name" value="Golgi alpha-mannosidase II"/>
    <property type="match status" value="1"/>
</dbReference>
<protein>
    <recommendedName>
        <fullName evidence="4">alpha-amylase</fullName>
        <ecNumber evidence="4">3.2.1.1</ecNumber>
    </recommendedName>
</protein>
<evidence type="ECO:0000256" key="8">
    <source>
        <dbReference type="ARBA" id="ARBA00022837"/>
    </source>
</evidence>
<evidence type="ECO:0000256" key="11">
    <source>
        <dbReference type="ARBA" id="ARBA00023277"/>
    </source>
</evidence>
<keyword evidence="11" id="KW-0119">Carbohydrate metabolism</keyword>
<comment type="similarity">
    <text evidence="3">Belongs to the glycosyl hydrolase 13 family.</text>
</comment>
<dbReference type="EC" id="3.2.1.1" evidence="4"/>
<proteinExistence type="inferred from homology"/>
<feature type="binding site" evidence="17">
    <location>
        <position position="106"/>
    </location>
    <ligand>
        <name>substrate</name>
    </ligand>
</feature>
<dbReference type="Pfam" id="PF00128">
    <property type="entry name" value="Alpha-amylase"/>
    <property type="match status" value="1"/>
</dbReference>
<dbReference type="InterPro" id="IPR013780">
    <property type="entry name" value="Glyco_hydro_b"/>
</dbReference>
<dbReference type="SUPFAM" id="SSF51011">
    <property type="entry name" value="Glycosyl hydrolase domain"/>
    <property type="match status" value="1"/>
</dbReference>
<feature type="chain" id="PRO_5025379832" description="alpha-amylase" evidence="19">
    <location>
        <begin position="27"/>
        <end position="543"/>
    </location>
</feature>
<dbReference type="GO" id="GO:0005509">
    <property type="term" value="F:calcium ion binding"/>
    <property type="evidence" value="ECO:0007669"/>
    <property type="project" value="InterPro"/>
</dbReference>
<keyword evidence="22" id="KW-1185">Reference proteome</keyword>
<dbReference type="SMART" id="SM00642">
    <property type="entry name" value="Aamy"/>
    <property type="match status" value="1"/>
</dbReference>
<dbReference type="PANTHER" id="PTHR10357:SF215">
    <property type="entry name" value="ALPHA-AMYLASE 1"/>
    <property type="match status" value="1"/>
</dbReference>
<dbReference type="PANTHER" id="PTHR10357">
    <property type="entry name" value="ALPHA-AMYLASE FAMILY MEMBER"/>
    <property type="match status" value="1"/>
</dbReference>
<feature type="active site" description="Nucleophile" evidence="13">
    <location>
        <position position="229"/>
    </location>
</feature>
<keyword evidence="7 21" id="KW-0378">Hydrolase</keyword>
<feature type="binding site" evidence="15">
    <location>
        <position position="229"/>
    </location>
    <ligand>
        <name>Ca(2+)</name>
        <dbReference type="ChEBI" id="CHEBI:29108"/>
        <label>2</label>
    </ligand>
</feature>
<feature type="binding site" evidence="15">
    <location>
        <position position="144"/>
    </location>
    <ligand>
        <name>Ca(2+)</name>
        <dbReference type="ChEBI" id="CHEBI:29108"/>
        <label>1</label>
    </ligand>
</feature>
<evidence type="ECO:0000313" key="22">
    <source>
        <dbReference type="Proteomes" id="UP000800200"/>
    </source>
</evidence>
<evidence type="ECO:0000256" key="3">
    <source>
        <dbReference type="ARBA" id="ARBA00008061"/>
    </source>
</evidence>
<accession>A0A6A6D9F1</accession>
<evidence type="ECO:0000256" key="15">
    <source>
        <dbReference type="PIRSR" id="PIRSR001024-3"/>
    </source>
</evidence>
<dbReference type="CDD" id="cd11319">
    <property type="entry name" value="AmyAc_euk_AmyA"/>
    <property type="match status" value="1"/>
</dbReference>
<feature type="binding site" evidence="17">
    <location>
        <position position="320"/>
    </location>
    <ligand>
        <name>substrate</name>
    </ligand>
</feature>
<feature type="binding site" evidence="15">
    <location>
        <position position="198"/>
    </location>
    <ligand>
        <name>Ca(2+)</name>
        <dbReference type="ChEBI" id="CHEBI:29108"/>
        <label>1</label>
    </ligand>
</feature>
<reference evidence="21" key="1">
    <citation type="journal article" date="2020" name="Stud. Mycol.">
        <title>101 Dothideomycetes genomes: a test case for predicting lifestyles and emergence of pathogens.</title>
        <authorList>
            <person name="Haridas S."/>
            <person name="Albert R."/>
            <person name="Binder M."/>
            <person name="Bloem J."/>
            <person name="Labutti K."/>
            <person name="Salamov A."/>
            <person name="Andreopoulos B."/>
            <person name="Baker S."/>
            <person name="Barry K."/>
            <person name="Bills G."/>
            <person name="Bluhm B."/>
            <person name="Cannon C."/>
            <person name="Castanera R."/>
            <person name="Culley D."/>
            <person name="Daum C."/>
            <person name="Ezra D."/>
            <person name="Gonzalez J."/>
            <person name="Henrissat B."/>
            <person name="Kuo A."/>
            <person name="Liang C."/>
            <person name="Lipzen A."/>
            <person name="Lutzoni F."/>
            <person name="Magnuson J."/>
            <person name="Mondo S."/>
            <person name="Nolan M."/>
            <person name="Ohm R."/>
            <person name="Pangilinan J."/>
            <person name="Park H.-J."/>
            <person name="Ramirez L."/>
            <person name="Alfaro M."/>
            <person name="Sun H."/>
            <person name="Tritt A."/>
            <person name="Yoshinaga Y."/>
            <person name="Zwiers L.-H."/>
            <person name="Turgeon B."/>
            <person name="Goodwin S."/>
            <person name="Spatafora J."/>
            <person name="Crous P."/>
            <person name="Grigoriev I."/>
        </authorList>
    </citation>
    <scope>NUCLEOTIDE SEQUENCE</scope>
    <source>
        <strain evidence="21">CBS 207.26</strain>
    </source>
</reference>
<dbReference type="FunFam" id="3.20.20.80:FF:000120">
    <property type="entry name" value="Alpha-amylase A"/>
    <property type="match status" value="1"/>
</dbReference>
<evidence type="ECO:0000256" key="7">
    <source>
        <dbReference type="ARBA" id="ARBA00022801"/>
    </source>
</evidence>
<feature type="binding site" evidence="17">
    <location>
        <position position="257"/>
    </location>
    <ligand>
        <name>substrate</name>
    </ligand>
</feature>
<evidence type="ECO:0000313" key="21">
    <source>
        <dbReference type="EMBL" id="KAF2175725.1"/>
    </source>
</evidence>
<keyword evidence="8 15" id="KW-0106">Calcium</keyword>
<evidence type="ECO:0000256" key="17">
    <source>
        <dbReference type="PIRSR" id="PIRSR001024-5"/>
    </source>
</evidence>
<sequence>MRIGNFVSATVACAVVGASVVDAATAEQWRSRSIYQLLTDRFARTDGSDTATCNTAEGLYCGGTYQGIIKQLDYIQNMGFTAIWISPVTYNLPERTPYGYAYHGFWQQDLYRLNDHFGTADDLKALSKALHDRGMYLMVDVVANHNGWNGSASSVDYSRFRPFNDQKYYHNFCPVQNYSNQTEVENCWLGDSKVELPDLRTDDQSVRDQYGTWIKQLVSNYSIDGFRIDTVKHVEKSFWQSFNQAAGVFCTGEVLSGDAGYTCDYQNSLDSVLNYPLYYPLLTFLNSTTGLPAQLLTALTSIKSTCKDSSLLGTFSENHDLPRFASQTSDLSLAKNVLTFTILADGIPIVYAGQEQQYAGAGDPNNREATWLSRYNRQSDLYNLVAAVNQVRNVAVGIDKGYLTYNIWSIYNDTNTIALRKGFDGKQIISIITNFGQSASSRTLNLANTGWTAGTRVWEILTCNQVTVAGDGTLPVPMERGLPRIYFSVDTASGSGICQASSTAGGEAPNSTNKKSAAAGRGVDIGAKEVVKAGLVIAAVGAL</sequence>
<evidence type="ECO:0000256" key="9">
    <source>
        <dbReference type="ARBA" id="ARBA00023157"/>
    </source>
</evidence>
<evidence type="ECO:0000256" key="19">
    <source>
        <dbReference type="SAM" id="SignalP"/>
    </source>
</evidence>
<feature type="binding site" evidence="15">
    <location>
        <position position="253"/>
    </location>
    <ligand>
        <name>Ca(2+)</name>
        <dbReference type="ChEBI" id="CHEBI:29108"/>
        <label>2</label>
    </ligand>
</feature>
<organism evidence="21 22">
    <name type="scientific">Zopfia rhizophila CBS 207.26</name>
    <dbReference type="NCBI Taxonomy" id="1314779"/>
    <lineage>
        <taxon>Eukaryota</taxon>
        <taxon>Fungi</taxon>
        <taxon>Dikarya</taxon>
        <taxon>Ascomycota</taxon>
        <taxon>Pezizomycotina</taxon>
        <taxon>Dothideomycetes</taxon>
        <taxon>Dothideomycetes incertae sedis</taxon>
        <taxon>Zopfiaceae</taxon>
        <taxon>Zopfia</taxon>
    </lineage>
</organism>
<keyword evidence="5 15" id="KW-0479">Metal-binding</keyword>
<feature type="active site" description="Proton donor" evidence="13">
    <location>
        <position position="253"/>
    </location>
</feature>
<feature type="signal peptide" evidence="19">
    <location>
        <begin position="1"/>
        <end position="26"/>
    </location>
</feature>
<dbReference type="PIRSF" id="PIRSF001024">
    <property type="entry name" value="Alph-amyl_fung"/>
    <property type="match status" value="1"/>
</dbReference>
<feature type="binding site" evidence="17">
    <location>
        <position position="145"/>
    </location>
    <ligand>
        <name>substrate</name>
    </ligand>
</feature>
<dbReference type="InterPro" id="IPR015340">
    <property type="entry name" value="A_amylase_C_dom"/>
</dbReference>
<keyword evidence="9 16" id="KW-1015">Disulfide bond</keyword>
<dbReference type="Proteomes" id="UP000800200">
    <property type="component" value="Unassembled WGS sequence"/>
</dbReference>
<evidence type="ECO:0000256" key="4">
    <source>
        <dbReference type="ARBA" id="ARBA00012595"/>
    </source>
</evidence>
<keyword evidence="6 19" id="KW-0732">Signal</keyword>
<dbReference type="EMBL" id="ML994726">
    <property type="protein sequence ID" value="KAF2175725.1"/>
    <property type="molecule type" value="Genomic_DNA"/>
</dbReference>
<feature type="disulfide bond" evidence="16">
    <location>
        <begin position="463"/>
        <end position="498"/>
    </location>
</feature>
<evidence type="ECO:0000256" key="2">
    <source>
        <dbReference type="ARBA" id="ARBA00001913"/>
    </source>
</evidence>
<comment type="catalytic activity">
    <reaction evidence="1">
        <text>Endohydrolysis of (1-&gt;4)-alpha-D-glucosidic linkages in polysaccharides containing three or more (1-&gt;4)-alpha-linked D-glucose units.</text>
        <dbReference type="EC" id="3.2.1.1"/>
    </reaction>
</comment>
<evidence type="ECO:0000256" key="1">
    <source>
        <dbReference type="ARBA" id="ARBA00000548"/>
    </source>
</evidence>
<dbReference type="OrthoDB" id="204980at2759"/>
<evidence type="ECO:0000256" key="5">
    <source>
        <dbReference type="ARBA" id="ARBA00022723"/>
    </source>
</evidence>
<evidence type="ECO:0000256" key="18">
    <source>
        <dbReference type="SAM" id="MobiDB-lite"/>
    </source>
</evidence>
<evidence type="ECO:0000256" key="12">
    <source>
        <dbReference type="ARBA" id="ARBA00023295"/>
    </source>
</evidence>
<dbReference type="Gene3D" id="3.20.20.80">
    <property type="entry name" value="Glycosidases"/>
    <property type="match status" value="1"/>
</dbReference>
<dbReference type="InterPro" id="IPR006047">
    <property type="entry name" value="GH13_cat_dom"/>
</dbReference>
<dbReference type="SUPFAM" id="SSF51445">
    <property type="entry name" value="(Trans)glycosidases"/>
    <property type="match status" value="1"/>
</dbReference>
<evidence type="ECO:0000259" key="20">
    <source>
        <dbReference type="SMART" id="SM00642"/>
    </source>
</evidence>
<feature type="disulfide bond" evidence="16">
    <location>
        <begin position="173"/>
        <end position="187"/>
    </location>
</feature>
<keyword evidence="12" id="KW-0326">Glycosidase</keyword>
<evidence type="ECO:0000256" key="10">
    <source>
        <dbReference type="ARBA" id="ARBA00023180"/>
    </source>
</evidence>
<dbReference type="Pfam" id="PF09260">
    <property type="entry name" value="A_amylase_dom_C"/>
    <property type="match status" value="1"/>
</dbReference>
<feature type="binding site" evidence="15">
    <location>
        <position position="185"/>
    </location>
    <ligand>
        <name>Ca(2+)</name>
        <dbReference type="ChEBI" id="CHEBI:29108"/>
        <label>1</label>
    </ligand>
</feature>
<evidence type="ECO:0000256" key="16">
    <source>
        <dbReference type="PIRSR" id="PIRSR001024-4"/>
    </source>
</evidence>
<dbReference type="AlphaFoldDB" id="A0A6A6D9F1"/>
<feature type="region of interest" description="Disordered" evidence="18">
    <location>
        <begin position="500"/>
        <end position="519"/>
    </location>
</feature>
<evidence type="ECO:0000256" key="6">
    <source>
        <dbReference type="ARBA" id="ARBA00022729"/>
    </source>
</evidence>
<dbReference type="GO" id="GO:0004556">
    <property type="term" value="F:alpha-amylase activity"/>
    <property type="evidence" value="ECO:0007669"/>
    <property type="project" value="UniProtKB-EC"/>
</dbReference>
<feature type="disulfide bond" evidence="16">
    <location>
        <begin position="53"/>
        <end position="61"/>
    </location>
</feature>
<gene>
    <name evidence="21" type="ORF">K469DRAFT_646618</name>
</gene>